<protein>
    <submittedName>
        <fullName evidence="1">Uncharacterized protein</fullName>
    </submittedName>
</protein>
<organism evidence="1 2">
    <name type="scientific">Tribolium castaneum</name>
    <name type="common">Red flour beetle</name>
    <dbReference type="NCBI Taxonomy" id="7070"/>
    <lineage>
        <taxon>Eukaryota</taxon>
        <taxon>Metazoa</taxon>
        <taxon>Ecdysozoa</taxon>
        <taxon>Arthropoda</taxon>
        <taxon>Hexapoda</taxon>
        <taxon>Insecta</taxon>
        <taxon>Pterygota</taxon>
        <taxon>Neoptera</taxon>
        <taxon>Endopterygota</taxon>
        <taxon>Coleoptera</taxon>
        <taxon>Polyphaga</taxon>
        <taxon>Cucujiformia</taxon>
        <taxon>Tenebrionidae</taxon>
        <taxon>Tenebrionidae incertae sedis</taxon>
        <taxon>Tribolium</taxon>
    </lineage>
</organism>
<name>A0A139WLZ3_TRICA</name>
<evidence type="ECO:0000313" key="2">
    <source>
        <dbReference type="Proteomes" id="UP000007266"/>
    </source>
</evidence>
<reference evidence="1 2" key="2">
    <citation type="journal article" date="2010" name="Nucleic Acids Res.">
        <title>BeetleBase in 2010: revisions to provide comprehensive genomic information for Tribolium castaneum.</title>
        <authorList>
            <person name="Kim H.S."/>
            <person name="Murphy T."/>
            <person name="Xia J."/>
            <person name="Caragea D."/>
            <person name="Park Y."/>
            <person name="Beeman R.W."/>
            <person name="Lorenzen M.D."/>
            <person name="Butcher S."/>
            <person name="Manak J.R."/>
            <person name="Brown S.J."/>
        </authorList>
    </citation>
    <scope>GENOME REANNOTATION</scope>
    <source>
        <strain evidence="1 2">Georgia GA2</strain>
    </source>
</reference>
<dbReference type="AlphaFoldDB" id="A0A139WLZ3"/>
<dbReference type="InParanoid" id="A0A139WLZ3"/>
<evidence type="ECO:0000313" key="1">
    <source>
        <dbReference type="EMBL" id="KYB28952.1"/>
    </source>
</evidence>
<dbReference type="Proteomes" id="UP000007266">
    <property type="component" value="Linkage group 3"/>
</dbReference>
<sequence>MFDQKQNPKKYRGNRNKQYSTLCTFEEKNKFLMTKRSVHLGSTPND</sequence>
<accession>A0A139WLZ3</accession>
<gene>
    <name evidence="1" type="primary">AUGUSTUS-3.0.2_34573</name>
    <name evidence="1" type="ORF">TcasGA2_TC034573</name>
</gene>
<proteinExistence type="predicted"/>
<dbReference type="EMBL" id="KQ971318">
    <property type="protein sequence ID" value="KYB28952.1"/>
    <property type="molecule type" value="Genomic_DNA"/>
</dbReference>
<keyword evidence="2" id="KW-1185">Reference proteome</keyword>
<reference evidence="1 2" key="1">
    <citation type="journal article" date="2008" name="Nature">
        <title>The genome of the model beetle and pest Tribolium castaneum.</title>
        <authorList>
            <consortium name="Tribolium Genome Sequencing Consortium"/>
            <person name="Richards S."/>
            <person name="Gibbs R.A."/>
            <person name="Weinstock G.M."/>
            <person name="Brown S.J."/>
            <person name="Denell R."/>
            <person name="Beeman R.W."/>
            <person name="Gibbs R."/>
            <person name="Beeman R.W."/>
            <person name="Brown S.J."/>
            <person name="Bucher G."/>
            <person name="Friedrich M."/>
            <person name="Grimmelikhuijzen C.J."/>
            <person name="Klingler M."/>
            <person name="Lorenzen M."/>
            <person name="Richards S."/>
            <person name="Roth S."/>
            <person name="Schroder R."/>
            <person name="Tautz D."/>
            <person name="Zdobnov E.M."/>
            <person name="Muzny D."/>
            <person name="Gibbs R.A."/>
            <person name="Weinstock G.M."/>
            <person name="Attaway T."/>
            <person name="Bell S."/>
            <person name="Buhay C.J."/>
            <person name="Chandrabose M.N."/>
            <person name="Chavez D."/>
            <person name="Clerk-Blankenburg K.P."/>
            <person name="Cree A."/>
            <person name="Dao M."/>
            <person name="Davis C."/>
            <person name="Chacko J."/>
            <person name="Dinh H."/>
            <person name="Dugan-Rocha S."/>
            <person name="Fowler G."/>
            <person name="Garner T.T."/>
            <person name="Garnes J."/>
            <person name="Gnirke A."/>
            <person name="Hawes A."/>
            <person name="Hernandez J."/>
            <person name="Hines S."/>
            <person name="Holder M."/>
            <person name="Hume J."/>
            <person name="Jhangiani S.N."/>
            <person name="Joshi V."/>
            <person name="Khan Z.M."/>
            <person name="Jackson L."/>
            <person name="Kovar C."/>
            <person name="Kowis A."/>
            <person name="Lee S."/>
            <person name="Lewis L.R."/>
            <person name="Margolis J."/>
            <person name="Morgan M."/>
            <person name="Nazareth L.V."/>
            <person name="Nguyen N."/>
            <person name="Okwuonu G."/>
            <person name="Parker D."/>
            <person name="Richards S."/>
            <person name="Ruiz S.J."/>
            <person name="Santibanez J."/>
            <person name="Savard J."/>
            <person name="Scherer S.E."/>
            <person name="Schneider B."/>
            <person name="Sodergren E."/>
            <person name="Tautz D."/>
            <person name="Vattahil S."/>
            <person name="Villasana D."/>
            <person name="White C.S."/>
            <person name="Wright R."/>
            <person name="Park Y."/>
            <person name="Beeman R.W."/>
            <person name="Lord J."/>
            <person name="Oppert B."/>
            <person name="Lorenzen M."/>
            <person name="Brown S."/>
            <person name="Wang L."/>
            <person name="Savard J."/>
            <person name="Tautz D."/>
            <person name="Richards S."/>
            <person name="Weinstock G."/>
            <person name="Gibbs R.A."/>
            <person name="Liu Y."/>
            <person name="Worley K."/>
            <person name="Weinstock G."/>
            <person name="Elsik C.G."/>
            <person name="Reese J.T."/>
            <person name="Elhaik E."/>
            <person name="Landan G."/>
            <person name="Graur D."/>
            <person name="Arensburger P."/>
            <person name="Atkinson P."/>
            <person name="Beeman R.W."/>
            <person name="Beidler J."/>
            <person name="Brown S.J."/>
            <person name="Demuth J.P."/>
            <person name="Drury D.W."/>
            <person name="Du Y.Z."/>
            <person name="Fujiwara H."/>
            <person name="Lorenzen M."/>
            <person name="Maselli V."/>
            <person name="Osanai M."/>
            <person name="Park Y."/>
            <person name="Robertson H.M."/>
            <person name="Tu Z."/>
            <person name="Wang J.J."/>
            <person name="Wang S."/>
            <person name="Richards S."/>
            <person name="Song H."/>
            <person name="Zhang L."/>
            <person name="Sodergren E."/>
            <person name="Werner D."/>
            <person name="Stanke M."/>
            <person name="Morgenstern B."/>
            <person name="Solovyev V."/>
            <person name="Kosarev P."/>
            <person name="Brown G."/>
            <person name="Chen H.C."/>
            <person name="Ermolaeva O."/>
            <person name="Hlavina W."/>
            <person name="Kapustin Y."/>
            <person name="Kiryutin B."/>
            <person name="Kitts P."/>
            <person name="Maglott D."/>
            <person name="Pruitt K."/>
            <person name="Sapojnikov V."/>
            <person name="Souvorov A."/>
            <person name="Mackey A.J."/>
            <person name="Waterhouse R.M."/>
            <person name="Wyder S."/>
            <person name="Zdobnov E.M."/>
            <person name="Zdobnov E.M."/>
            <person name="Wyder S."/>
            <person name="Kriventseva E.V."/>
            <person name="Kadowaki T."/>
            <person name="Bork P."/>
            <person name="Aranda M."/>
            <person name="Bao R."/>
            <person name="Beermann A."/>
            <person name="Berns N."/>
            <person name="Bolognesi R."/>
            <person name="Bonneton F."/>
            <person name="Bopp D."/>
            <person name="Brown S.J."/>
            <person name="Bucher G."/>
            <person name="Butts T."/>
            <person name="Chaumot A."/>
            <person name="Denell R.E."/>
            <person name="Ferrier D.E."/>
            <person name="Friedrich M."/>
            <person name="Gordon C.M."/>
            <person name="Jindra M."/>
            <person name="Klingler M."/>
            <person name="Lan Q."/>
            <person name="Lattorff H.M."/>
            <person name="Laudet V."/>
            <person name="von Levetsow C."/>
            <person name="Liu Z."/>
            <person name="Lutz R."/>
            <person name="Lynch J.A."/>
            <person name="da Fonseca R.N."/>
            <person name="Posnien N."/>
            <person name="Reuter R."/>
            <person name="Roth S."/>
            <person name="Savard J."/>
            <person name="Schinko J.B."/>
            <person name="Schmitt C."/>
            <person name="Schoppmeier M."/>
            <person name="Schroder R."/>
            <person name="Shippy T.D."/>
            <person name="Simonnet F."/>
            <person name="Marques-Souza H."/>
            <person name="Tautz D."/>
            <person name="Tomoyasu Y."/>
            <person name="Trauner J."/>
            <person name="Van der Zee M."/>
            <person name="Vervoort M."/>
            <person name="Wittkopp N."/>
            <person name="Wimmer E.A."/>
            <person name="Yang X."/>
            <person name="Jones A.K."/>
            <person name="Sattelle D.B."/>
            <person name="Ebert P.R."/>
            <person name="Nelson D."/>
            <person name="Scott J.G."/>
            <person name="Beeman R.W."/>
            <person name="Muthukrishnan S."/>
            <person name="Kramer K.J."/>
            <person name="Arakane Y."/>
            <person name="Beeman R.W."/>
            <person name="Zhu Q."/>
            <person name="Hogenkamp D."/>
            <person name="Dixit R."/>
            <person name="Oppert B."/>
            <person name="Jiang H."/>
            <person name="Zou Z."/>
            <person name="Marshall J."/>
            <person name="Elpidina E."/>
            <person name="Vinokurov K."/>
            <person name="Oppert C."/>
            <person name="Zou Z."/>
            <person name="Evans J."/>
            <person name="Lu Z."/>
            <person name="Zhao P."/>
            <person name="Sumathipala N."/>
            <person name="Altincicek B."/>
            <person name="Vilcinskas A."/>
            <person name="Williams M."/>
            <person name="Hultmark D."/>
            <person name="Hetru C."/>
            <person name="Jiang H."/>
            <person name="Grimmelikhuijzen C.J."/>
            <person name="Hauser F."/>
            <person name="Cazzamali G."/>
            <person name="Williamson M."/>
            <person name="Park Y."/>
            <person name="Li B."/>
            <person name="Tanaka Y."/>
            <person name="Predel R."/>
            <person name="Neupert S."/>
            <person name="Schachtner J."/>
            <person name="Verleyen P."/>
            <person name="Raible F."/>
            <person name="Bork P."/>
            <person name="Friedrich M."/>
            <person name="Walden K.K."/>
            <person name="Robertson H.M."/>
            <person name="Angeli S."/>
            <person name="Foret S."/>
            <person name="Bucher G."/>
            <person name="Schuetz S."/>
            <person name="Maleszka R."/>
            <person name="Wimmer E.A."/>
            <person name="Beeman R.W."/>
            <person name="Lorenzen M."/>
            <person name="Tomoyasu Y."/>
            <person name="Miller S.C."/>
            <person name="Grossmann D."/>
            <person name="Bucher G."/>
        </authorList>
    </citation>
    <scope>NUCLEOTIDE SEQUENCE [LARGE SCALE GENOMIC DNA]</scope>
    <source>
        <strain evidence="1 2">Georgia GA2</strain>
    </source>
</reference>